<reference evidence="2" key="2">
    <citation type="submission" date="2022-01" db="EMBL/GenBank/DDBJ databases">
        <authorList>
            <person name="Yamashiro T."/>
            <person name="Shiraishi A."/>
            <person name="Satake H."/>
            <person name="Nakayama K."/>
        </authorList>
    </citation>
    <scope>NUCLEOTIDE SEQUENCE</scope>
</reference>
<accession>A0ABQ5IM36</accession>
<name>A0ABQ5IM36_9ASTR</name>
<dbReference type="EMBL" id="BQNB010020901">
    <property type="protein sequence ID" value="GJU00816.1"/>
    <property type="molecule type" value="Genomic_DNA"/>
</dbReference>
<feature type="region of interest" description="Disordered" evidence="1">
    <location>
        <begin position="346"/>
        <end position="415"/>
    </location>
</feature>
<dbReference type="Proteomes" id="UP001151760">
    <property type="component" value="Unassembled WGS sequence"/>
</dbReference>
<evidence type="ECO:0000256" key="1">
    <source>
        <dbReference type="SAM" id="MobiDB-lite"/>
    </source>
</evidence>
<sequence length="415" mass="47661">MDAIALTPCYPTFLITVDVPEVYMHQFWNSVYKYDTIYRFKIDKKKRFKLTLEVFRDIFQICPRLQGREFDPLPSEEETVSFLRELGHTGKINSLNDVVVDQMHQPWRTFAALINRSLSGKTSGLDKLRLSRAQILWGMFHQKNVDYVELLWEDFIYQIENRVYKKQEKMYYPRFTKVIIHHFLIQEKSLSWRNKIGMHTSKDDYLINSLRFVSAKESSQIYGAVLPECLKNPEMKESKAYKTYLGYATSVVPPKVARKFKKASSYKKNSDLVPVDEEPVKKGKRLKTPAKKSTSKPTTTIVIQEPPVETKSKRKENEKVDVAHGKGIDPLSEVALAEKAQLKEVRKKSLRDFHKTHLSGSGTVAKKPPSVEKITPTVTSEGTGDKPGVPDVTEDDSTESKSESWGNDEDDSNNK</sequence>
<feature type="region of interest" description="Disordered" evidence="1">
    <location>
        <begin position="271"/>
        <end position="325"/>
    </location>
</feature>
<organism evidence="2 3">
    <name type="scientific">Tanacetum coccineum</name>
    <dbReference type="NCBI Taxonomy" id="301880"/>
    <lineage>
        <taxon>Eukaryota</taxon>
        <taxon>Viridiplantae</taxon>
        <taxon>Streptophyta</taxon>
        <taxon>Embryophyta</taxon>
        <taxon>Tracheophyta</taxon>
        <taxon>Spermatophyta</taxon>
        <taxon>Magnoliopsida</taxon>
        <taxon>eudicotyledons</taxon>
        <taxon>Gunneridae</taxon>
        <taxon>Pentapetalae</taxon>
        <taxon>asterids</taxon>
        <taxon>campanulids</taxon>
        <taxon>Asterales</taxon>
        <taxon>Asteraceae</taxon>
        <taxon>Asteroideae</taxon>
        <taxon>Anthemideae</taxon>
        <taxon>Anthemidinae</taxon>
        <taxon>Tanacetum</taxon>
    </lineage>
</organism>
<feature type="compositionally biased region" description="Acidic residues" evidence="1">
    <location>
        <begin position="406"/>
        <end position="415"/>
    </location>
</feature>
<proteinExistence type="predicted"/>
<comment type="caution">
    <text evidence="2">The sequence shown here is derived from an EMBL/GenBank/DDBJ whole genome shotgun (WGS) entry which is preliminary data.</text>
</comment>
<evidence type="ECO:0000313" key="2">
    <source>
        <dbReference type="EMBL" id="GJU00816.1"/>
    </source>
</evidence>
<gene>
    <name evidence="2" type="ORF">Tco_1111154</name>
</gene>
<evidence type="ECO:0000313" key="3">
    <source>
        <dbReference type="Proteomes" id="UP001151760"/>
    </source>
</evidence>
<keyword evidence="3" id="KW-1185">Reference proteome</keyword>
<feature type="compositionally biased region" description="Basic residues" evidence="1">
    <location>
        <begin position="282"/>
        <end position="294"/>
    </location>
</feature>
<reference evidence="2" key="1">
    <citation type="journal article" date="2022" name="Int. J. Mol. Sci.">
        <title>Draft Genome of Tanacetum Coccineum: Genomic Comparison of Closely Related Tanacetum-Family Plants.</title>
        <authorList>
            <person name="Yamashiro T."/>
            <person name="Shiraishi A."/>
            <person name="Nakayama K."/>
            <person name="Satake H."/>
        </authorList>
    </citation>
    <scope>NUCLEOTIDE SEQUENCE</scope>
</reference>
<protein>
    <submittedName>
        <fullName evidence="2">Uncharacterized protein</fullName>
    </submittedName>
</protein>
<feature type="compositionally biased region" description="Basic and acidic residues" evidence="1">
    <location>
        <begin position="308"/>
        <end position="325"/>
    </location>
</feature>